<sequence>MKKLLFFGILITTISSCATEKLNLSPLTSNFYSESKGSDNHSESGKSFEINIKKNVNASEISNLISTFPTFKSNSINEEVTSLKYSLQNYLYAIEANNTAGKNRAIKSFERSYKKIQKLRSNLGKDDDEVLNRYLVRLKTNISVIEDSLKGN</sequence>
<dbReference type="STRING" id="363331.RM51_01490"/>
<comment type="caution">
    <text evidence="2">The sequence shown here is derived from an EMBL/GenBank/DDBJ whole genome shotgun (WGS) entry which is preliminary data.</text>
</comment>
<keyword evidence="1" id="KW-0732">Signal</keyword>
<evidence type="ECO:0000256" key="1">
    <source>
        <dbReference type="SAM" id="SignalP"/>
    </source>
</evidence>
<dbReference type="PROSITE" id="PS51257">
    <property type="entry name" value="PROKAR_LIPOPROTEIN"/>
    <property type="match status" value="1"/>
</dbReference>
<name>A0A0B4DL65_9FLAO</name>
<gene>
    <name evidence="2" type="ORF">RM51_01490</name>
</gene>
<proteinExistence type="predicted"/>
<feature type="signal peptide" evidence="1">
    <location>
        <begin position="1"/>
        <end position="18"/>
    </location>
</feature>
<dbReference type="EMBL" id="JWTA01000001">
    <property type="protein sequence ID" value="KIC65150.1"/>
    <property type="molecule type" value="Genomic_DNA"/>
</dbReference>
<evidence type="ECO:0000313" key="2">
    <source>
        <dbReference type="EMBL" id="KIC65150.1"/>
    </source>
</evidence>
<accession>A0A0B4DL65</accession>
<feature type="chain" id="PRO_5002086740" description="Lipoprotein" evidence="1">
    <location>
        <begin position="19"/>
        <end position="152"/>
    </location>
</feature>
<organism evidence="2 3">
    <name type="scientific">Chryseobacterium taiwanense</name>
    <dbReference type="NCBI Taxonomy" id="363331"/>
    <lineage>
        <taxon>Bacteria</taxon>
        <taxon>Pseudomonadati</taxon>
        <taxon>Bacteroidota</taxon>
        <taxon>Flavobacteriia</taxon>
        <taxon>Flavobacteriales</taxon>
        <taxon>Weeksellaceae</taxon>
        <taxon>Chryseobacterium group</taxon>
        <taxon>Chryseobacterium</taxon>
    </lineage>
</organism>
<protein>
    <recommendedName>
        <fullName evidence="4">Lipoprotein</fullName>
    </recommendedName>
</protein>
<reference evidence="2 3" key="1">
    <citation type="submission" date="2014-12" db="EMBL/GenBank/DDBJ databases">
        <title>Genome sequencing of Chryseobacterium taiwanense TPW19.</title>
        <authorList>
            <person name="Tan P.W."/>
            <person name="Chan K.-G."/>
        </authorList>
    </citation>
    <scope>NUCLEOTIDE SEQUENCE [LARGE SCALE GENOMIC DNA]</scope>
    <source>
        <strain evidence="2 3">TPW19</strain>
    </source>
</reference>
<dbReference type="RefSeq" id="WP_039364314.1">
    <property type="nucleotide sequence ID" value="NZ_JWTA01000001.1"/>
</dbReference>
<keyword evidence="3" id="KW-1185">Reference proteome</keyword>
<evidence type="ECO:0000313" key="3">
    <source>
        <dbReference type="Proteomes" id="UP000031167"/>
    </source>
</evidence>
<dbReference type="Proteomes" id="UP000031167">
    <property type="component" value="Unassembled WGS sequence"/>
</dbReference>
<dbReference type="AlphaFoldDB" id="A0A0B4DL65"/>
<dbReference type="OrthoDB" id="1450592at2"/>
<evidence type="ECO:0008006" key="4">
    <source>
        <dbReference type="Google" id="ProtNLM"/>
    </source>
</evidence>